<keyword evidence="1 7" id="KW-0474">Menaquinone biosynthesis</keyword>
<comment type="cofactor">
    <cofactor evidence="7">
        <name>Mg(2+)</name>
        <dbReference type="ChEBI" id="CHEBI:18420"/>
    </cofactor>
    <cofactor evidence="7">
        <name>Mn(2+)</name>
        <dbReference type="ChEBI" id="CHEBI:29035"/>
    </cofactor>
</comment>
<reference evidence="11 12" key="1">
    <citation type="submission" date="2014-01" db="EMBL/GenBank/DDBJ databases">
        <authorList>
            <person name="Zuccon D."/>
        </authorList>
    </citation>
    <scope>NUCLEOTIDE SEQUENCE [LARGE SCALE GENOMIC DNA]</scope>
    <source>
        <strain evidence="11 12">Y31</strain>
    </source>
</reference>
<dbReference type="AlphaFoldDB" id="A0A179CWY6"/>
<comment type="pathway">
    <text evidence="7">Quinol/quinone metabolism; 1,4-dihydroxy-2-naphthoate biosynthesis; 1,4-dihydroxy-2-naphthoate from chorismate: step 2/7.</text>
</comment>
<evidence type="ECO:0000256" key="2">
    <source>
        <dbReference type="ARBA" id="ARBA00022679"/>
    </source>
</evidence>
<evidence type="ECO:0000259" key="9">
    <source>
        <dbReference type="Pfam" id="PF02776"/>
    </source>
</evidence>
<organism evidence="11 12">
    <name type="scientific">Bibersteinia trehalosi Y31</name>
    <dbReference type="NCBI Taxonomy" id="1261658"/>
    <lineage>
        <taxon>Bacteria</taxon>
        <taxon>Pseudomonadati</taxon>
        <taxon>Pseudomonadota</taxon>
        <taxon>Gammaproteobacteria</taxon>
        <taxon>Pasteurellales</taxon>
        <taxon>Pasteurellaceae</taxon>
        <taxon>Bibersteinia</taxon>
    </lineage>
</organism>
<dbReference type="Gene3D" id="3.40.50.970">
    <property type="match status" value="2"/>
</dbReference>
<keyword evidence="6 7" id="KW-0464">Manganese</keyword>
<dbReference type="InterPro" id="IPR032264">
    <property type="entry name" value="MenD_middle"/>
</dbReference>
<comment type="pathway">
    <text evidence="7">Quinol/quinone metabolism; menaquinone biosynthesis.</text>
</comment>
<feature type="domain" description="Menaquinone biosynthesis protein MenD middle" evidence="10">
    <location>
        <begin position="192"/>
        <end position="398"/>
    </location>
</feature>
<keyword evidence="3 7" id="KW-0479">Metal-binding</keyword>
<evidence type="ECO:0000256" key="5">
    <source>
        <dbReference type="ARBA" id="ARBA00023052"/>
    </source>
</evidence>
<dbReference type="InterPro" id="IPR012001">
    <property type="entry name" value="Thiamin_PyroP_enz_TPP-bd_dom"/>
</dbReference>
<dbReference type="CDD" id="cd02009">
    <property type="entry name" value="TPP_SHCHC_synthase"/>
    <property type="match status" value="1"/>
</dbReference>
<dbReference type="CDD" id="cd07037">
    <property type="entry name" value="TPP_PYR_MenD"/>
    <property type="match status" value="1"/>
</dbReference>
<feature type="domain" description="Thiamine pyrophosphate enzyme TPP-binding" evidence="8">
    <location>
        <begin position="432"/>
        <end position="545"/>
    </location>
</feature>
<evidence type="ECO:0000256" key="7">
    <source>
        <dbReference type="HAMAP-Rule" id="MF_01659"/>
    </source>
</evidence>
<evidence type="ECO:0000256" key="3">
    <source>
        <dbReference type="ARBA" id="ARBA00022723"/>
    </source>
</evidence>
<gene>
    <name evidence="7" type="primary">menD</name>
    <name evidence="11" type="ORF">F480_06690</name>
</gene>
<comment type="cofactor">
    <cofactor evidence="7">
        <name>thiamine diphosphate</name>
        <dbReference type="ChEBI" id="CHEBI:58937"/>
    </cofactor>
    <text evidence="7">Binds 1 thiamine pyrophosphate per subunit.</text>
</comment>
<evidence type="ECO:0000256" key="4">
    <source>
        <dbReference type="ARBA" id="ARBA00022842"/>
    </source>
</evidence>
<proteinExistence type="inferred from homology"/>
<dbReference type="PATRIC" id="fig|1261658.3.peg.1331"/>
<keyword evidence="2 7" id="KW-0808">Transferase</keyword>
<evidence type="ECO:0000259" key="8">
    <source>
        <dbReference type="Pfam" id="PF02775"/>
    </source>
</evidence>
<dbReference type="InterPro" id="IPR004433">
    <property type="entry name" value="MenaQ_synth_MenD"/>
</dbReference>
<evidence type="ECO:0000313" key="12">
    <source>
        <dbReference type="Proteomes" id="UP000078358"/>
    </source>
</evidence>
<keyword evidence="5 7" id="KW-0786">Thiamine pyrophosphate</keyword>
<dbReference type="RefSeq" id="WP_064318593.1">
    <property type="nucleotide sequence ID" value="NZ_JACI01000002.1"/>
</dbReference>
<comment type="catalytic activity">
    <reaction evidence="7">
        <text>isochorismate + 2-oxoglutarate + H(+) = 5-enolpyruvoyl-6-hydroxy-2-succinyl-cyclohex-3-ene-1-carboxylate + CO2</text>
        <dbReference type="Rhea" id="RHEA:25593"/>
        <dbReference type="ChEBI" id="CHEBI:15378"/>
        <dbReference type="ChEBI" id="CHEBI:16526"/>
        <dbReference type="ChEBI" id="CHEBI:16810"/>
        <dbReference type="ChEBI" id="CHEBI:29780"/>
        <dbReference type="ChEBI" id="CHEBI:58818"/>
        <dbReference type="EC" id="2.2.1.9"/>
    </reaction>
</comment>
<comment type="subunit">
    <text evidence="7">Homodimer.</text>
</comment>
<dbReference type="EC" id="2.2.1.9" evidence="7"/>
<dbReference type="Proteomes" id="UP000078358">
    <property type="component" value="Unassembled WGS sequence"/>
</dbReference>
<dbReference type="HAMAP" id="MF_01659">
    <property type="entry name" value="MenD"/>
    <property type="match status" value="1"/>
</dbReference>
<dbReference type="Gene3D" id="3.40.50.1220">
    <property type="entry name" value="TPP-binding domain"/>
    <property type="match status" value="1"/>
</dbReference>
<evidence type="ECO:0000259" key="10">
    <source>
        <dbReference type="Pfam" id="PF16582"/>
    </source>
</evidence>
<dbReference type="SUPFAM" id="SSF52518">
    <property type="entry name" value="Thiamin diphosphate-binding fold (THDP-binding)"/>
    <property type="match status" value="2"/>
</dbReference>
<dbReference type="GO" id="GO:0030145">
    <property type="term" value="F:manganese ion binding"/>
    <property type="evidence" value="ECO:0007669"/>
    <property type="project" value="UniProtKB-UniRule"/>
</dbReference>
<dbReference type="GO" id="GO:0030976">
    <property type="term" value="F:thiamine pyrophosphate binding"/>
    <property type="evidence" value="ECO:0007669"/>
    <property type="project" value="UniProtKB-UniRule"/>
</dbReference>
<name>A0A179CWY6_BIBTR</name>
<accession>A0A179CWY6</accession>
<dbReference type="UniPathway" id="UPA00079"/>
<protein>
    <recommendedName>
        <fullName evidence="7">2-succinyl-5-enolpyruvyl-6-hydroxy-3-cyclohexene-1-carboxylate synthase</fullName>
        <shortName evidence="7">SEPHCHC synthase</shortName>
        <ecNumber evidence="7">2.2.1.9</ecNumber>
    </recommendedName>
    <alternativeName>
        <fullName evidence="7">Menaquinone biosynthesis protein MenD</fullName>
    </alternativeName>
</protein>
<dbReference type="PIRSF" id="PIRSF004983">
    <property type="entry name" value="MenD"/>
    <property type="match status" value="1"/>
</dbReference>
<dbReference type="GO" id="GO:0000287">
    <property type="term" value="F:magnesium ion binding"/>
    <property type="evidence" value="ECO:0007669"/>
    <property type="project" value="UniProtKB-UniRule"/>
</dbReference>
<dbReference type="EMBL" id="JACI01000002">
    <property type="protein sequence ID" value="OAQ14077.1"/>
    <property type="molecule type" value="Genomic_DNA"/>
</dbReference>
<dbReference type="PANTHER" id="PTHR42916">
    <property type="entry name" value="2-SUCCINYL-5-ENOLPYRUVYL-6-HYDROXY-3-CYCLOHEXENE-1-CARBOXYLATE SYNTHASE"/>
    <property type="match status" value="1"/>
</dbReference>
<dbReference type="Pfam" id="PF02775">
    <property type="entry name" value="TPP_enzyme_C"/>
    <property type="match status" value="1"/>
</dbReference>
<comment type="function">
    <text evidence="7">Catalyzes the thiamine diphosphate-dependent decarboxylation of 2-oxoglutarate and the subsequent addition of the resulting succinic semialdehyde-thiamine pyrophosphate anion to isochorismate to yield 2-succinyl-5-enolpyruvyl-6-hydroxy-3-cyclohexene-1-carboxylate (SEPHCHC).</text>
</comment>
<keyword evidence="4 7" id="KW-0460">Magnesium</keyword>
<dbReference type="InterPro" id="IPR011766">
    <property type="entry name" value="TPP_enzyme_TPP-bd"/>
</dbReference>
<evidence type="ECO:0000313" key="11">
    <source>
        <dbReference type="EMBL" id="OAQ14077.1"/>
    </source>
</evidence>
<dbReference type="NCBIfam" id="TIGR00173">
    <property type="entry name" value="menD"/>
    <property type="match status" value="1"/>
</dbReference>
<evidence type="ECO:0000256" key="6">
    <source>
        <dbReference type="ARBA" id="ARBA00023211"/>
    </source>
</evidence>
<dbReference type="GO" id="GO:0070204">
    <property type="term" value="F:2-succinyl-5-enolpyruvyl-6-hydroxy-3-cyclohexene-1-carboxylic-acid synthase activity"/>
    <property type="evidence" value="ECO:0007669"/>
    <property type="project" value="UniProtKB-UniRule"/>
</dbReference>
<dbReference type="UniPathway" id="UPA01057">
    <property type="reaction ID" value="UER00164"/>
</dbReference>
<dbReference type="InterPro" id="IPR029061">
    <property type="entry name" value="THDP-binding"/>
</dbReference>
<dbReference type="GO" id="GO:0009234">
    <property type="term" value="P:menaquinone biosynthetic process"/>
    <property type="evidence" value="ECO:0007669"/>
    <property type="project" value="UniProtKB-UniRule"/>
</dbReference>
<dbReference type="Pfam" id="PF02776">
    <property type="entry name" value="TPP_enzyme_N"/>
    <property type="match status" value="1"/>
</dbReference>
<dbReference type="Pfam" id="PF16582">
    <property type="entry name" value="TPP_enzyme_M_2"/>
    <property type="match status" value="1"/>
</dbReference>
<evidence type="ECO:0000256" key="1">
    <source>
        <dbReference type="ARBA" id="ARBA00022428"/>
    </source>
</evidence>
<comment type="similarity">
    <text evidence="7">Belongs to the TPP enzyme family. MenD subfamily.</text>
</comment>
<dbReference type="PANTHER" id="PTHR42916:SF1">
    <property type="entry name" value="PROTEIN PHYLLO, CHLOROPLASTIC"/>
    <property type="match status" value="1"/>
</dbReference>
<feature type="domain" description="Thiamine pyrophosphate enzyme N-terminal TPP-binding" evidence="9">
    <location>
        <begin position="10"/>
        <end position="127"/>
    </location>
</feature>
<sequence>MNNTATFNRTWARVILNVVTRYGVKHFCIAPGSRSTPLTLEALHLQKQGIAECHSHFDERGLGFFALGLAKATQDPVAIIVTSGTAVANLLPAVIEASITHHNLIVLTADRPPELIGCGANQAIEQQHIFAKYPVASLNLPKPSQVFSANWLVASVEQVCSQQANQKGVVHINVPFAEPLYNANEEVIGSDAWLAPITRWLSQPQAKWLDHQPTQQDVLMHENWDYWRTKRGVVVVGKLPLEQGMGLAKWAETLGWCLISDVQSGIEATLPYADIWLSNKTVEQRLLQADIVIQFGSQIVSKRVNQFLEHFKGEFWLVDESQDYLNQFAHHQTRFIAKAHHFTRVHPPLRQKPWLLEPLALSNFCETFIEQQVGGNLNEASLAHHIERVLPPNSNLFLGNSLFVRLVDALCKLPEGQAIYTNRGASGIDGLIATIAGIAKGNGLPTIAVIGDVSALHDLNSVALLRQISQPTILFVINNNGGAIFDMLPVEPSAKDKFYRLSHNLEFSQIATMFGLEYLRPYTWADLGTKLKQAYARKGVTIVEVKVNDQEGSSLYKSLLEQISRASID</sequence>
<comment type="caution">
    <text evidence="11">The sequence shown here is derived from an EMBL/GenBank/DDBJ whole genome shotgun (WGS) entry which is preliminary data.</text>
</comment>